<dbReference type="Proteomes" id="UP000824782">
    <property type="component" value="Unassembled WGS sequence"/>
</dbReference>
<dbReference type="Pfam" id="PF19722">
    <property type="entry name" value="SENP3_5_N"/>
    <property type="match status" value="1"/>
</dbReference>
<evidence type="ECO:0000259" key="9">
    <source>
        <dbReference type="PROSITE" id="PS50600"/>
    </source>
</evidence>
<protein>
    <recommendedName>
        <fullName evidence="9">Ubiquitin-like protease family profile domain-containing protein</fullName>
    </recommendedName>
</protein>
<reference evidence="10" key="1">
    <citation type="thesis" date="2020" institute="ProQuest LLC" country="789 East Eisenhower Parkway, Ann Arbor, MI, USA">
        <title>Comparative Genomics and Chromosome Evolution.</title>
        <authorList>
            <person name="Mudd A.B."/>
        </authorList>
    </citation>
    <scope>NUCLEOTIDE SEQUENCE</scope>
    <source>
        <strain evidence="10">237g6f4</strain>
        <tissue evidence="10">Blood</tissue>
    </source>
</reference>
<evidence type="ECO:0000313" key="10">
    <source>
        <dbReference type="EMBL" id="KAG8581410.1"/>
    </source>
</evidence>
<keyword evidence="4" id="KW-0833">Ubl conjugation pathway</keyword>
<dbReference type="InterPro" id="IPR038765">
    <property type="entry name" value="Papain-like_cys_pep_sf"/>
</dbReference>
<dbReference type="GO" id="GO:0016929">
    <property type="term" value="F:deSUMOylase activity"/>
    <property type="evidence" value="ECO:0007669"/>
    <property type="project" value="TreeGrafter"/>
</dbReference>
<accession>A0AAV7C8S3</accession>
<dbReference type="EMBL" id="WNYA01000003">
    <property type="protein sequence ID" value="KAG8581408.1"/>
    <property type="molecule type" value="Genomic_DNA"/>
</dbReference>
<dbReference type="GO" id="GO:0005730">
    <property type="term" value="C:nucleolus"/>
    <property type="evidence" value="ECO:0007669"/>
    <property type="project" value="UniProtKB-SubCell"/>
</dbReference>
<keyword evidence="7" id="KW-0539">Nucleus</keyword>
<comment type="similarity">
    <text evidence="2">Belongs to the peptidase C48 family.</text>
</comment>
<evidence type="ECO:0000256" key="1">
    <source>
        <dbReference type="ARBA" id="ARBA00004604"/>
    </source>
</evidence>
<dbReference type="SUPFAM" id="SSF54001">
    <property type="entry name" value="Cysteine proteinases"/>
    <property type="match status" value="1"/>
</dbReference>
<evidence type="ECO:0000313" key="11">
    <source>
        <dbReference type="Proteomes" id="UP000824782"/>
    </source>
</evidence>
<comment type="caution">
    <text evidence="10">The sequence shown here is derived from an EMBL/GenBank/DDBJ whole genome shotgun (WGS) entry which is preliminary data.</text>
</comment>
<sequence>MDALSHISRTETNGTCSHKALRVISAGKTWVASSLLGQKMRERKFSHSQKKPPSLPAKWLRSVGEFKSIISNRQENLAPKKWKNDNQIDHDIQQIEGSKAKSSKKRKSADETSGKNSGEDAVKKGKFDSCKKCDSSSRVLSITNTETPVHATKEKIENSSKNLTSRLLSLNLSVGEDSANLPPKKILKAQKYKDEAACNLVAVKNWGKRPSPLLQQRCSSGLWLLKSCDLLKIGRVPLFMMQRKLFQIADCGKLQSGKLRARKTSYRLLDFNWMWFRKGFWNCCKKTLRSRIRKVVSYLKLKLQRHIRAGRRSYDMNNNTSGILYEIPQCTTKSCLRGDAAVKLQSVETPYGNAASSQQALLCTPAQWCSTDTLPKKTSGAPVLNNQPDDLCLLLTEKEVCISCQEDATAHGEKDNEQIPLTPYKLQECANDSFGCQENASMDMVENGDGSCPMDLEDSTDSDIYSTKLLDHPYCKSPMQQATGDALDTQDLQNGQRILNGVPEEQVAASICDFLNEVVRKYGSLIPMTEKDVITRLKEVFNQDFSNRITFIGKEMAKYRAKSSKNIGCGFRICYNKHTLYMEDLVTLDEQQWLNDQVINMYGDLIMDAAPDKIHFFNTFFHKQLVTKGYDGVKRWTKKVDLFKKTLLLIPIHLQVHWALVGVNIPNKTISFYDSQGLQIKLCTENILKYLLTEAREKNQPEYLHGWQTTVKKCIPQQKNDFDCGVFMLQYCKCLAQEKPFLFTQEDMPSIRKGIYKELCECRLLD</sequence>
<dbReference type="InterPro" id="IPR045577">
    <property type="entry name" value="SENP3_5_cons_dom"/>
</dbReference>
<dbReference type="GO" id="GO:0006508">
    <property type="term" value="P:proteolysis"/>
    <property type="evidence" value="ECO:0007669"/>
    <property type="project" value="UniProtKB-KW"/>
</dbReference>
<name>A0AAV7C8S3_ENGPU</name>
<dbReference type="EMBL" id="WNYA01000003">
    <property type="protein sequence ID" value="KAG8581410.1"/>
    <property type="molecule type" value="Genomic_DNA"/>
</dbReference>
<proteinExistence type="inferred from homology"/>
<dbReference type="InterPro" id="IPR003653">
    <property type="entry name" value="Peptidase_C48_C"/>
</dbReference>
<dbReference type="PANTHER" id="PTHR12606:SF10">
    <property type="entry name" value="SENTRIN-SPECIFIC PROTEASE 5"/>
    <property type="match status" value="1"/>
</dbReference>
<gene>
    <name evidence="10" type="ORF">GDO81_007662</name>
</gene>
<dbReference type="Pfam" id="PF02902">
    <property type="entry name" value="Peptidase_C48"/>
    <property type="match status" value="1"/>
</dbReference>
<dbReference type="AlphaFoldDB" id="A0AAV7C8S3"/>
<evidence type="ECO:0000256" key="5">
    <source>
        <dbReference type="ARBA" id="ARBA00022801"/>
    </source>
</evidence>
<keyword evidence="3" id="KW-0645">Protease</keyword>
<keyword evidence="5" id="KW-0378">Hydrolase</keyword>
<feature type="domain" description="Ubiquitin-like protease family profile" evidence="9">
    <location>
        <begin position="578"/>
        <end position="735"/>
    </location>
</feature>
<evidence type="ECO:0000256" key="2">
    <source>
        <dbReference type="ARBA" id="ARBA00005234"/>
    </source>
</evidence>
<dbReference type="EMBL" id="WNYA01000003">
    <property type="protein sequence ID" value="KAG8581409.1"/>
    <property type="molecule type" value="Genomic_DNA"/>
</dbReference>
<dbReference type="FunFam" id="3.40.395.10:FF:000002">
    <property type="entry name" value="Putative sentrin-specific protease 5"/>
    <property type="match status" value="1"/>
</dbReference>
<organism evidence="10 11">
    <name type="scientific">Engystomops pustulosus</name>
    <name type="common">Tungara frog</name>
    <name type="synonym">Physalaemus pustulosus</name>
    <dbReference type="NCBI Taxonomy" id="76066"/>
    <lineage>
        <taxon>Eukaryota</taxon>
        <taxon>Metazoa</taxon>
        <taxon>Chordata</taxon>
        <taxon>Craniata</taxon>
        <taxon>Vertebrata</taxon>
        <taxon>Euteleostomi</taxon>
        <taxon>Amphibia</taxon>
        <taxon>Batrachia</taxon>
        <taxon>Anura</taxon>
        <taxon>Neobatrachia</taxon>
        <taxon>Hyloidea</taxon>
        <taxon>Leptodactylidae</taxon>
        <taxon>Leiuperinae</taxon>
        <taxon>Engystomops</taxon>
    </lineage>
</organism>
<dbReference type="PANTHER" id="PTHR12606">
    <property type="entry name" value="SENTRIN/SUMO-SPECIFIC PROTEASE"/>
    <property type="match status" value="1"/>
</dbReference>
<evidence type="ECO:0000256" key="4">
    <source>
        <dbReference type="ARBA" id="ARBA00022786"/>
    </source>
</evidence>
<comment type="subcellular location">
    <subcellularLocation>
        <location evidence="1">Nucleus</location>
        <location evidence="1">Nucleolus</location>
    </subcellularLocation>
</comment>
<dbReference type="GO" id="GO:0016926">
    <property type="term" value="P:protein desumoylation"/>
    <property type="evidence" value="ECO:0007669"/>
    <property type="project" value="TreeGrafter"/>
</dbReference>
<evidence type="ECO:0000256" key="7">
    <source>
        <dbReference type="ARBA" id="ARBA00023242"/>
    </source>
</evidence>
<evidence type="ECO:0000256" key="3">
    <source>
        <dbReference type="ARBA" id="ARBA00022670"/>
    </source>
</evidence>
<dbReference type="Gene3D" id="3.40.395.10">
    <property type="entry name" value="Adenoviral Proteinase, Chain A"/>
    <property type="match status" value="1"/>
</dbReference>
<evidence type="ECO:0000256" key="8">
    <source>
        <dbReference type="SAM" id="MobiDB-lite"/>
    </source>
</evidence>
<dbReference type="PROSITE" id="PS50600">
    <property type="entry name" value="ULP_PROTEASE"/>
    <property type="match status" value="1"/>
</dbReference>
<evidence type="ECO:0000256" key="6">
    <source>
        <dbReference type="ARBA" id="ARBA00022807"/>
    </source>
</evidence>
<feature type="compositionally biased region" description="Basic and acidic residues" evidence="8">
    <location>
        <begin position="108"/>
        <end position="123"/>
    </location>
</feature>
<keyword evidence="6" id="KW-0788">Thiol protease</keyword>
<feature type="region of interest" description="Disordered" evidence="8">
    <location>
        <begin position="92"/>
        <end position="123"/>
    </location>
</feature>
<keyword evidence="11" id="KW-1185">Reference proteome</keyword>